<dbReference type="EMBL" id="PXNQ02000001">
    <property type="protein sequence ID" value="RNF35873.1"/>
    <property type="molecule type" value="Genomic_DNA"/>
</dbReference>
<dbReference type="AlphaFoldDB" id="A0A3R7Q473"/>
<dbReference type="Gene3D" id="3.40.30.10">
    <property type="entry name" value="Glutaredoxin"/>
    <property type="match status" value="1"/>
</dbReference>
<keyword evidence="1" id="KW-0413">Isomerase</keyword>
<dbReference type="GO" id="GO:0016853">
    <property type="term" value="F:isomerase activity"/>
    <property type="evidence" value="ECO:0007669"/>
    <property type="project" value="UniProtKB-KW"/>
</dbReference>
<sequence length="184" mass="19842">MPDTIRLIYLFDPLCGWCYGASPTIEQLKQQDGIVATALPSGLFAGAGAFPMDAGFAAHAWEADQRIAELTGQVFSEDYRRNILESGAGNVDSGPATLALSAVHLTAPDRELDALKAIQRARYLEGRDNGDAPVIAALLAELGLDIPAKRFAAPDEELLAFNQSRIEAAQSEMRRFGAHDRTDL</sequence>
<dbReference type="InterPro" id="IPR036249">
    <property type="entry name" value="Thioredoxin-like_sf"/>
</dbReference>
<dbReference type="Proteomes" id="UP000238137">
    <property type="component" value="Unassembled WGS sequence"/>
</dbReference>
<reference evidence="1" key="1">
    <citation type="submission" date="2018-05" db="EMBL/GenBank/DDBJ databases">
        <title>Reclassification of Methylarcula marina and Methylarcula terricola as Paracoccus methylarcula sp.nov., comb.nov. and Paracoccus terricola comb.nov.</title>
        <authorList>
            <person name="Shmareva M.N."/>
            <person name="Doronina N.V."/>
            <person name="Vasilenko O.V."/>
            <person name="Tarlachkov S.V."/>
            <person name="Trotsenko Y.A."/>
        </authorList>
    </citation>
    <scope>NUCLEOTIDE SEQUENCE [LARGE SCALE GENOMIC DNA]</scope>
    <source>
        <strain evidence="1">VKM B-2159</strain>
    </source>
</reference>
<comment type="caution">
    <text evidence="1">The sequence shown here is derived from an EMBL/GenBank/DDBJ whole genome shotgun (WGS) entry which is preliminary data.</text>
</comment>
<proteinExistence type="predicted"/>
<dbReference type="OrthoDB" id="9813770at2"/>
<evidence type="ECO:0000313" key="1">
    <source>
        <dbReference type="EMBL" id="RNF35873.1"/>
    </source>
</evidence>
<accession>A0A3R7Q473</accession>
<keyword evidence="2" id="KW-1185">Reference proteome</keyword>
<dbReference type="RefSeq" id="WP_106689255.1">
    <property type="nucleotide sequence ID" value="NZ_PXNQ02000001.1"/>
</dbReference>
<evidence type="ECO:0000313" key="2">
    <source>
        <dbReference type="Proteomes" id="UP000238137"/>
    </source>
</evidence>
<gene>
    <name evidence="1" type="ORF">A7A09_000110</name>
</gene>
<dbReference type="CDD" id="cd03025">
    <property type="entry name" value="DsbA_FrnE_like"/>
    <property type="match status" value="1"/>
</dbReference>
<protein>
    <submittedName>
        <fullName evidence="1">Protein-disulfide isomerase</fullName>
    </submittedName>
</protein>
<name>A0A3R7Q473_9RHOB</name>
<organism evidence="1 2">
    <name type="scientific">Paracoccus methylarcula</name>
    <dbReference type="NCBI Taxonomy" id="72022"/>
    <lineage>
        <taxon>Bacteria</taxon>
        <taxon>Pseudomonadati</taxon>
        <taxon>Pseudomonadota</taxon>
        <taxon>Alphaproteobacteria</taxon>
        <taxon>Rhodobacterales</taxon>
        <taxon>Paracoccaceae</taxon>
        <taxon>Paracoccus</taxon>
    </lineage>
</organism>
<dbReference type="SUPFAM" id="SSF52833">
    <property type="entry name" value="Thioredoxin-like"/>
    <property type="match status" value="1"/>
</dbReference>